<proteinExistence type="predicted"/>
<protein>
    <submittedName>
        <fullName evidence="1">Uncharacterized protein</fullName>
    </submittedName>
</protein>
<organism evidence="1">
    <name type="scientific">Siphoviridae sp. ctK0l2</name>
    <dbReference type="NCBI Taxonomy" id="2826243"/>
    <lineage>
        <taxon>Viruses</taxon>
        <taxon>Duplodnaviria</taxon>
        <taxon>Heunggongvirae</taxon>
        <taxon>Uroviricota</taxon>
        <taxon>Caudoviricetes</taxon>
    </lineage>
</organism>
<reference evidence="1" key="1">
    <citation type="journal article" date="2021" name="Proc. Natl. Acad. Sci. U.S.A.">
        <title>A Catalog of Tens of Thousands of Viruses from Human Metagenomes Reveals Hidden Associations with Chronic Diseases.</title>
        <authorList>
            <person name="Tisza M.J."/>
            <person name="Buck C.B."/>
        </authorList>
    </citation>
    <scope>NUCLEOTIDE SEQUENCE</scope>
    <source>
        <strain evidence="1">CtK0l2</strain>
    </source>
</reference>
<name>A0A8S5NJ99_9CAUD</name>
<evidence type="ECO:0000313" key="1">
    <source>
        <dbReference type="EMBL" id="DAD94806.1"/>
    </source>
</evidence>
<dbReference type="EMBL" id="BK015181">
    <property type="protein sequence ID" value="DAD94806.1"/>
    <property type="molecule type" value="Genomic_DNA"/>
</dbReference>
<accession>A0A8S5NJ99</accession>
<sequence length="84" mass="9709">MAQKAKIGQQVRVTCNFDGNTTKDKVGEVLFTWEGKALIGFFCDGVRTNHSLHEYKHLYRGLKATWSIPYHYLTTTIISKNKFR</sequence>